<keyword evidence="4" id="KW-1185">Reference proteome</keyword>
<name>A0ABS7PS90_9SPHN</name>
<protein>
    <submittedName>
        <fullName evidence="3">MucR family transcriptional regulator</fullName>
    </submittedName>
</protein>
<dbReference type="Pfam" id="PF05443">
    <property type="entry name" value="ROS_MUCR"/>
    <property type="match status" value="1"/>
</dbReference>
<sequence length="162" mass="17744">MAEDTNIIELTIEVVTAYVSNNNMRADDMAGFIATTHAAIAALDKPTDEPEQEVAAPEHVPAVTVRKSLSSKDHIISMIDGKPYRTLRRHLSTNGLTPDEYRARYNLKADYPMVAETYSEARRAMAKKIGLGRKPGEKAPAKKSTVEAPAKKRGRPASKPNA</sequence>
<evidence type="ECO:0000313" key="4">
    <source>
        <dbReference type="Proteomes" id="UP000706039"/>
    </source>
</evidence>
<comment type="caution">
    <text evidence="3">The sequence shown here is derived from an EMBL/GenBank/DDBJ whole genome shotgun (WGS) entry which is preliminary data.</text>
</comment>
<dbReference type="InterPro" id="IPR041920">
    <property type="entry name" value="ROS/MUCR_sf"/>
</dbReference>
<accession>A0ABS7PS90</accession>
<evidence type="ECO:0000256" key="2">
    <source>
        <dbReference type="SAM" id="MobiDB-lite"/>
    </source>
</evidence>
<gene>
    <name evidence="3" type="ORF">K7G82_16205</name>
</gene>
<feature type="region of interest" description="Disordered" evidence="2">
    <location>
        <begin position="129"/>
        <end position="162"/>
    </location>
</feature>
<evidence type="ECO:0000313" key="3">
    <source>
        <dbReference type="EMBL" id="MBY8823849.1"/>
    </source>
</evidence>
<dbReference type="InterPro" id="IPR008807">
    <property type="entry name" value="ROS_MUCR"/>
</dbReference>
<proteinExistence type="inferred from homology"/>
<evidence type="ECO:0000256" key="1">
    <source>
        <dbReference type="ARBA" id="ARBA00007031"/>
    </source>
</evidence>
<reference evidence="3 4" key="1">
    <citation type="submission" date="2021-08" db="EMBL/GenBank/DDBJ databases">
        <authorList>
            <person name="Tuo L."/>
        </authorList>
    </citation>
    <scope>NUCLEOTIDE SEQUENCE [LARGE SCALE GENOMIC DNA]</scope>
    <source>
        <strain evidence="3 4">JCM 31229</strain>
    </source>
</reference>
<dbReference type="RefSeq" id="WP_222990960.1">
    <property type="nucleotide sequence ID" value="NZ_JAINVV010000008.1"/>
</dbReference>
<organism evidence="3 4">
    <name type="scientific">Sphingomonas colocasiae</name>
    <dbReference type="NCBI Taxonomy" id="1848973"/>
    <lineage>
        <taxon>Bacteria</taxon>
        <taxon>Pseudomonadati</taxon>
        <taxon>Pseudomonadota</taxon>
        <taxon>Alphaproteobacteria</taxon>
        <taxon>Sphingomonadales</taxon>
        <taxon>Sphingomonadaceae</taxon>
        <taxon>Sphingomonas</taxon>
    </lineage>
</organism>
<dbReference type="Gene3D" id="1.10.10.1550">
    <property type="entry name" value="ROS/MUCR transcriptional regulator protein"/>
    <property type="match status" value="1"/>
</dbReference>
<comment type="similarity">
    <text evidence="1">Belongs to the ros/MucR family.</text>
</comment>
<dbReference type="EMBL" id="JAINVV010000008">
    <property type="protein sequence ID" value="MBY8823849.1"/>
    <property type="molecule type" value="Genomic_DNA"/>
</dbReference>
<dbReference type="Proteomes" id="UP000706039">
    <property type="component" value="Unassembled WGS sequence"/>
</dbReference>